<comment type="caution">
    <text evidence="2">The sequence shown here is derived from an EMBL/GenBank/DDBJ whole genome shotgun (WGS) entry which is preliminary data.</text>
</comment>
<evidence type="ECO:0000259" key="1">
    <source>
        <dbReference type="Pfam" id="PF08241"/>
    </source>
</evidence>
<name>A0AAE0ZNB3_9GAST</name>
<sequence length="251" mass="28096">MLLILRPLHYPMFPSVKYVFKFIEVSDNNSIDMSGEKTTILREKFLDPSVGMVGTTRAYDDLAEEYNQIVKGYQYKGPLRVVDTLVSLMGDRNRADIKIMDLGCGTGLVGEALYDAGFIQLDGLDPSQGMLDVARLKGIYGELLCAYVALENEKLAIPDNSYDVLTISGSMGTNMVPPEGIFEMWRLVKPGGYIINVVRQETIDESEGFKDKLEPMMHQMEADGKWKLVSRVVFPDYLVDKGGVIFTHQVC</sequence>
<reference evidence="2" key="1">
    <citation type="journal article" date="2023" name="G3 (Bethesda)">
        <title>A reference genome for the long-term kleptoplast-retaining sea slug Elysia crispata morphotype clarki.</title>
        <authorList>
            <person name="Eastman K.E."/>
            <person name="Pendleton A.L."/>
            <person name="Shaikh M.A."/>
            <person name="Suttiyut T."/>
            <person name="Ogas R."/>
            <person name="Tomko P."/>
            <person name="Gavelis G."/>
            <person name="Widhalm J.R."/>
            <person name="Wisecaver J.H."/>
        </authorList>
    </citation>
    <scope>NUCLEOTIDE SEQUENCE</scope>
    <source>
        <strain evidence="2">ECLA1</strain>
    </source>
</reference>
<dbReference type="AlphaFoldDB" id="A0AAE0ZNB3"/>
<protein>
    <recommendedName>
        <fullName evidence="1">Methyltransferase type 11 domain-containing protein</fullName>
    </recommendedName>
</protein>
<dbReference type="GO" id="GO:0008757">
    <property type="term" value="F:S-adenosylmethionine-dependent methyltransferase activity"/>
    <property type="evidence" value="ECO:0007669"/>
    <property type="project" value="InterPro"/>
</dbReference>
<dbReference type="PANTHER" id="PTHR43591">
    <property type="entry name" value="METHYLTRANSFERASE"/>
    <property type="match status" value="1"/>
</dbReference>
<evidence type="ECO:0000313" key="3">
    <source>
        <dbReference type="Proteomes" id="UP001283361"/>
    </source>
</evidence>
<dbReference type="Gene3D" id="3.40.50.150">
    <property type="entry name" value="Vaccinia Virus protein VP39"/>
    <property type="match status" value="1"/>
</dbReference>
<organism evidence="2 3">
    <name type="scientific">Elysia crispata</name>
    <name type="common">lettuce slug</name>
    <dbReference type="NCBI Taxonomy" id="231223"/>
    <lineage>
        <taxon>Eukaryota</taxon>
        <taxon>Metazoa</taxon>
        <taxon>Spiralia</taxon>
        <taxon>Lophotrochozoa</taxon>
        <taxon>Mollusca</taxon>
        <taxon>Gastropoda</taxon>
        <taxon>Heterobranchia</taxon>
        <taxon>Euthyneura</taxon>
        <taxon>Panpulmonata</taxon>
        <taxon>Sacoglossa</taxon>
        <taxon>Placobranchoidea</taxon>
        <taxon>Plakobranchidae</taxon>
        <taxon>Elysia</taxon>
    </lineage>
</organism>
<feature type="domain" description="Methyltransferase type 11" evidence="1">
    <location>
        <begin position="101"/>
        <end position="195"/>
    </location>
</feature>
<proteinExistence type="predicted"/>
<dbReference type="InterPro" id="IPR013216">
    <property type="entry name" value="Methyltransf_11"/>
</dbReference>
<dbReference type="SUPFAM" id="SSF53335">
    <property type="entry name" value="S-adenosyl-L-methionine-dependent methyltransferases"/>
    <property type="match status" value="1"/>
</dbReference>
<accession>A0AAE0ZNB3</accession>
<dbReference type="EMBL" id="JAWDGP010003624">
    <property type="protein sequence ID" value="KAK3772360.1"/>
    <property type="molecule type" value="Genomic_DNA"/>
</dbReference>
<dbReference type="PANTHER" id="PTHR43591:SF101">
    <property type="entry name" value="METHYLTRANSFERASE-LIKE PROTEIN 27"/>
    <property type="match status" value="1"/>
</dbReference>
<keyword evidence="3" id="KW-1185">Reference proteome</keyword>
<gene>
    <name evidence="2" type="ORF">RRG08_031384</name>
</gene>
<evidence type="ECO:0000313" key="2">
    <source>
        <dbReference type="EMBL" id="KAK3772360.1"/>
    </source>
</evidence>
<dbReference type="Proteomes" id="UP001283361">
    <property type="component" value="Unassembled WGS sequence"/>
</dbReference>
<dbReference type="InterPro" id="IPR029063">
    <property type="entry name" value="SAM-dependent_MTases_sf"/>
</dbReference>
<dbReference type="CDD" id="cd02440">
    <property type="entry name" value="AdoMet_MTases"/>
    <property type="match status" value="1"/>
</dbReference>
<dbReference type="Pfam" id="PF08241">
    <property type="entry name" value="Methyltransf_11"/>
    <property type="match status" value="1"/>
</dbReference>